<evidence type="ECO:0000256" key="1">
    <source>
        <dbReference type="SAM" id="MobiDB-lite"/>
    </source>
</evidence>
<dbReference type="AlphaFoldDB" id="A0AAV7S5C2"/>
<protein>
    <submittedName>
        <fullName evidence="2">Uncharacterized protein</fullName>
    </submittedName>
</protein>
<proteinExistence type="predicted"/>
<feature type="compositionally biased region" description="Low complexity" evidence="1">
    <location>
        <begin position="77"/>
        <end position="91"/>
    </location>
</feature>
<feature type="region of interest" description="Disordered" evidence="1">
    <location>
        <begin position="67"/>
        <end position="146"/>
    </location>
</feature>
<evidence type="ECO:0000313" key="3">
    <source>
        <dbReference type="Proteomes" id="UP001066276"/>
    </source>
</evidence>
<dbReference type="Proteomes" id="UP001066276">
    <property type="component" value="Chromosome 4_2"/>
</dbReference>
<reference evidence="2" key="1">
    <citation type="journal article" date="2022" name="bioRxiv">
        <title>Sequencing and chromosome-scale assembly of the giantPleurodeles waltlgenome.</title>
        <authorList>
            <person name="Brown T."/>
            <person name="Elewa A."/>
            <person name="Iarovenko S."/>
            <person name="Subramanian E."/>
            <person name="Araus A.J."/>
            <person name="Petzold A."/>
            <person name="Susuki M."/>
            <person name="Suzuki K.-i.T."/>
            <person name="Hayashi T."/>
            <person name="Toyoda A."/>
            <person name="Oliveira C."/>
            <person name="Osipova E."/>
            <person name="Leigh N.D."/>
            <person name="Simon A."/>
            <person name="Yun M.H."/>
        </authorList>
    </citation>
    <scope>NUCLEOTIDE SEQUENCE</scope>
    <source>
        <strain evidence="2">20211129_DDA</strain>
        <tissue evidence="2">Liver</tissue>
    </source>
</reference>
<gene>
    <name evidence="2" type="ORF">NDU88_000327</name>
</gene>
<feature type="region of interest" description="Disordered" evidence="1">
    <location>
        <begin position="1"/>
        <end position="27"/>
    </location>
</feature>
<evidence type="ECO:0000313" key="2">
    <source>
        <dbReference type="EMBL" id="KAJ1159822.1"/>
    </source>
</evidence>
<keyword evidence="3" id="KW-1185">Reference proteome</keyword>
<feature type="compositionally biased region" description="Basic and acidic residues" evidence="1">
    <location>
        <begin position="94"/>
        <end position="105"/>
    </location>
</feature>
<dbReference type="EMBL" id="JANPWB010000008">
    <property type="protein sequence ID" value="KAJ1159822.1"/>
    <property type="molecule type" value="Genomic_DNA"/>
</dbReference>
<name>A0AAV7S5C2_PLEWA</name>
<accession>A0AAV7S5C2</accession>
<sequence>MLLSSPSVPASRSSFLRGGVHRAGRAAPPPVGGLQIAEPSPGTPCTLCGTLACGGLLSRRAPVPGPGPAYLDQAREPSSYGSPSPGFPSVPRVRCHEARVSERGTNESGRTAPLPAGALDRGARSRHFERRIRHSRRKRPRQQASPDLWVRRDAVSAAAILKNCCSGRGQRSRRGLCRYWHRRSLRGPGARGSG</sequence>
<comment type="caution">
    <text evidence="2">The sequence shown here is derived from an EMBL/GenBank/DDBJ whole genome shotgun (WGS) entry which is preliminary data.</text>
</comment>
<feature type="compositionally biased region" description="Basic residues" evidence="1">
    <location>
        <begin position="124"/>
        <end position="141"/>
    </location>
</feature>
<organism evidence="2 3">
    <name type="scientific">Pleurodeles waltl</name>
    <name type="common">Iberian ribbed newt</name>
    <dbReference type="NCBI Taxonomy" id="8319"/>
    <lineage>
        <taxon>Eukaryota</taxon>
        <taxon>Metazoa</taxon>
        <taxon>Chordata</taxon>
        <taxon>Craniata</taxon>
        <taxon>Vertebrata</taxon>
        <taxon>Euteleostomi</taxon>
        <taxon>Amphibia</taxon>
        <taxon>Batrachia</taxon>
        <taxon>Caudata</taxon>
        <taxon>Salamandroidea</taxon>
        <taxon>Salamandridae</taxon>
        <taxon>Pleurodelinae</taxon>
        <taxon>Pleurodeles</taxon>
    </lineage>
</organism>
<feature type="compositionally biased region" description="Low complexity" evidence="1">
    <location>
        <begin position="1"/>
        <end position="14"/>
    </location>
</feature>